<feature type="non-terminal residue" evidence="1">
    <location>
        <position position="1"/>
    </location>
</feature>
<organism evidence="1 2">
    <name type="scientific">Mucuna pruriens</name>
    <name type="common">Velvet bean</name>
    <name type="synonym">Dolichos pruriens</name>
    <dbReference type="NCBI Taxonomy" id="157652"/>
    <lineage>
        <taxon>Eukaryota</taxon>
        <taxon>Viridiplantae</taxon>
        <taxon>Streptophyta</taxon>
        <taxon>Embryophyta</taxon>
        <taxon>Tracheophyta</taxon>
        <taxon>Spermatophyta</taxon>
        <taxon>Magnoliopsida</taxon>
        <taxon>eudicotyledons</taxon>
        <taxon>Gunneridae</taxon>
        <taxon>Pentapetalae</taxon>
        <taxon>rosids</taxon>
        <taxon>fabids</taxon>
        <taxon>Fabales</taxon>
        <taxon>Fabaceae</taxon>
        <taxon>Papilionoideae</taxon>
        <taxon>50 kb inversion clade</taxon>
        <taxon>NPAAA clade</taxon>
        <taxon>indigoferoid/millettioid clade</taxon>
        <taxon>Phaseoleae</taxon>
        <taxon>Mucuna</taxon>
    </lineage>
</organism>
<name>A0A371EC13_MUCPR</name>
<dbReference type="Proteomes" id="UP000257109">
    <property type="component" value="Unassembled WGS sequence"/>
</dbReference>
<protein>
    <recommendedName>
        <fullName evidence="3">Reverse transcriptase Ty1/copia-type domain-containing protein</fullName>
    </recommendedName>
</protein>
<dbReference type="AlphaFoldDB" id="A0A371EC13"/>
<evidence type="ECO:0000313" key="1">
    <source>
        <dbReference type="EMBL" id="RDX63572.1"/>
    </source>
</evidence>
<proteinExistence type="predicted"/>
<comment type="caution">
    <text evidence="1">The sequence shown here is derived from an EMBL/GenBank/DDBJ whole genome shotgun (WGS) entry which is preliminary data.</text>
</comment>
<dbReference type="EMBL" id="QJKJ01014825">
    <property type="protein sequence ID" value="RDX63572.1"/>
    <property type="molecule type" value="Genomic_DNA"/>
</dbReference>
<accession>A0A371EC13</accession>
<dbReference type="OrthoDB" id="1712839at2759"/>
<evidence type="ECO:0008006" key="3">
    <source>
        <dbReference type="Google" id="ProtNLM"/>
    </source>
</evidence>
<sequence>MGFCAGVRLVGYKWVFVQKRNENNEIMRYKDACGIIILLKGYKNDSICPCIFMKRFGNEFAIITIYVDNINIIRTPKELPKVINCLKKEFETKNLGKTKICLGLQVDYLRSEILCIKKLVKQRFYMDKSHPLCTSMIVRSLEVNKDPSKPREKDEKLFGPEIPFLSAIGALMCLANYT</sequence>
<keyword evidence="2" id="KW-1185">Reference proteome</keyword>
<reference evidence="1" key="1">
    <citation type="submission" date="2018-05" db="EMBL/GenBank/DDBJ databases">
        <title>Draft genome of Mucuna pruriens seed.</title>
        <authorList>
            <person name="Nnadi N.E."/>
            <person name="Vos R."/>
            <person name="Hasami M.H."/>
            <person name="Devisetty U.K."/>
            <person name="Aguiy J.C."/>
        </authorList>
    </citation>
    <scope>NUCLEOTIDE SEQUENCE [LARGE SCALE GENOMIC DNA]</scope>
    <source>
        <strain evidence="1">JCA_2017</strain>
    </source>
</reference>
<evidence type="ECO:0000313" key="2">
    <source>
        <dbReference type="Proteomes" id="UP000257109"/>
    </source>
</evidence>
<gene>
    <name evidence="1" type="ORF">CR513_57991</name>
</gene>